<reference evidence="7 8" key="1">
    <citation type="journal article" date="2024" name="Nat. Commun.">
        <title>Phylogenomics reveals the evolutionary origins of lichenization in chlorophyte algae.</title>
        <authorList>
            <person name="Puginier C."/>
            <person name="Libourel C."/>
            <person name="Otte J."/>
            <person name="Skaloud P."/>
            <person name="Haon M."/>
            <person name="Grisel S."/>
            <person name="Petersen M."/>
            <person name="Berrin J.G."/>
            <person name="Delaux P.M."/>
            <person name="Dal Grande F."/>
            <person name="Keller J."/>
        </authorList>
    </citation>
    <scope>NUCLEOTIDE SEQUENCE [LARGE SCALE GENOMIC DNA]</scope>
    <source>
        <strain evidence="7 8">SAG 2043</strain>
    </source>
</reference>
<evidence type="ECO:0000256" key="4">
    <source>
        <dbReference type="ARBA" id="ARBA00022840"/>
    </source>
</evidence>
<dbReference type="InterPro" id="IPR041677">
    <property type="entry name" value="DNA2/NAM7_AAA_11"/>
</dbReference>
<keyword evidence="8" id="KW-1185">Reference proteome</keyword>
<sequence>MTGVGDAIALDLEAGQAVATGACREEDLQRVVQLTHVIAGITTEAGDAMVLKLNHHQAEVDEHCPDSHGANRLREICTVDITTQAGSRPRPASFQRVTVALLRLVTQPRLINSLIGPRHDNDHASISNIALAPTQQEVLCPLDPYLPPNQAGTVVHLHEGSPEAHLDLHFRLLRHDAMSALFSSVQQFQQAGGLAWLQHRGNRNTGRFAVRRQVSFDELTFNIAKSQKARQEFWEATKRLQKGTLVLLWTEEGGQPTLAFAIVVERDALKIARAKRPFVGLRLCEGCHANERLLRAATGTGVASSTVMLQAAGSFFAVEPVLRALQHGIVPMAEYIAATPGTAAPSEVGLPAYLSSASCFNLSLLIDTGTQAALPAALAASAAAQLSSANMAAFPLEAVQQLSTLDAAQAQALQAALTRQLALIQGPPGTGKSTMLKPSGKTYLGIQLVRVLLANTQPQRPNERMQPAFGSLKPEIGPILCVCYTNHALDQFLEGLLEAGVKKIVRCGGRQVQLLKGAMAMLQMRTAGSSKAVGATSGSAGCIPAKSTPDPIPKLRQWNNRAQAVVRGTAPELAILSAVPTMCWAPWMTRRSDRPVEELLQVKDAWVMSRKERKKLHDYWQSELQAQWLEELKNAIVRFESARKDLSDVHSEADLNVLRDAQVVGFTTSGVAANQRLVTALAPKVVVVEEAAEVLEAHILASLSPHTQHLILIGDHEQLRPKPETYELQLESGRGYNLDVSLFERLAQQSGFPVATLQQQRRMRPAISRLIRSTIYPDLQDHPQVASHPAVRGMLHNVFFWHHDHPEGGQGDESRSKFNTTEAAMAARLAKYLLQQGYGAGQVTIVTPYVGQLMLIRKAAVRVAAIDNYQGEESDVIILSLVRNNKEGAIGFLKTRNRINVMLSRAKHGMYILGNVDSLCASRKHRMWPQVLEMLEADDCVGPALPVVCQNHPATVTLIQQACDFDIQAKEGGCTLQCEARLPCGHKCTRQCHVDDPHHLTVLCPKPCPRLHTACQHACPKLCGDECGLCMQLILRVALPCGHIAVNVRCHLYVPHHDLSALLDAHQRSASA</sequence>
<proteinExistence type="predicted"/>
<feature type="domain" description="DNA2/NAM7 helicase-like C-terminal" evidence="6">
    <location>
        <begin position="738"/>
        <end position="916"/>
    </location>
</feature>
<dbReference type="AlphaFoldDB" id="A0AAW1PKI6"/>
<dbReference type="GO" id="GO:0016787">
    <property type="term" value="F:hydrolase activity"/>
    <property type="evidence" value="ECO:0007669"/>
    <property type="project" value="UniProtKB-KW"/>
</dbReference>
<evidence type="ECO:0000256" key="1">
    <source>
        <dbReference type="ARBA" id="ARBA00022741"/>
    </source>
</evidence>
<gene>
    <name evidence="7" type="ORF">WJX72_000022</name>
</gene>
<evidence type="ECO:0000259" key="5">
    <source>
        <dbReference type="Pfam" id="PF13086"/>
    </source>
</evidence>
<dbReference type="SUPFAM" id="SSF52540">
    <property type="entry name" value="P-loop containing nucleoside triphosphate hydrolases"/>
    <property type="match status" value="1"/>
</dbReference>
<comment type="caution">
    <text evidence="7">The sequence shown here is derived from an EMBL/GenBank/DDBJ whole genome shotgun (WGS) entry which is preliminary data.</text>
</comment>
<dbReference type="Proteomes" id="UP001489004">
    <property type="component" value="Unassembled WGS sequence"/>
</dbReference>
<dbReference type="CDD" id="cd18808">
    <property type="entry name" value="SF1_C_Upf1"/>
    <property type="match status" value="1"/>
</dbReference>
<dbReference type="Pfam" id="PF13086">
    <property type="entry name" value="AAA_11"/>
    <property type="match status" value="1"/>
</dbReference>
<dbReference type="GO" id="GO:0031380">
    <property type="term" value="C:nuclear RNA-directed RNA polymerase complex"/>
    <property type="evidence" value="ECO:0007669"/>
    <property type="project" value="TreeGrafter"/>
</dbReference>
<evidence type="ECO:0000313" key="8">
    <source>
        <dbReference type="Proteomes" id="UP001489004"/>
    </source>
</evidence>
<protein>
    <submittedName>
        <fullName evidence="7">Uncharacterized protein</fullName>
    </submittedName>
</protein>
<organism evidence="7 8">
    <name type="scientific">[Myrmecia] bisecta</name>
    <dbReference type="NCBI Taxonomy" id="41462"/>
    <lineage>
        <taxon>Eukaryota</taxon>
        <taxon>Viridiplantae</taxon>
        <taxon>Chlorophyta</taxon>
        <taxon>core chlorophytes</taxon>
        <taxon>Trebouxiophyceae</taxon>
        <taxon>Trebouxiales</taxon>
        <taxon>Trebouxiaceae</taxon>
        <taxon>Myrmecia</taxon>
    </lineage>
</organism>
<dbReference type="EMBL" id="JALJOR010000011">
    <property type="protein sequence ID" value="KAK9808579.1"/>
    <property type="molecule type" value="Genomic_DNA"/>
</dbReference>
<evidence type="ECO:0000313" key="7">
    <source>
        <dbReference type="EMBL" id="KAK9808579.1"/>
    </source>
</evidence>
<dbReference type="CDD" id="cd06008">
    <property type="entry name" value="NF-X1-zinc-finger"/>
    <property type="match status" value="1"/>
</dbReference>
<keyword evidence="1" id="KW-0547">Nucleotide-binding</keyword>
<keyword evidence="3" id="KW-0347">Helicase</keyword>
<dbReference type="Pfam" id="PF13087">
    <property type="entry name" value="AAA_12"/>
    <property type="match status" value="1"/>
</dbReference>
<keyword evidence="2" id="KW-0378">Hydrolase</keyword>
<dbReference type="PANTHER" id="PTHR10887:SF341">
    <property type="entry name" value="NFX1-TYPE ZINC FINGER-CONTAINING PROTEIN 1"/>
    <property type="match status" value="1"/>
</dbReference>
<dbReference type="GO" id="GO:0004386">
    <property type="term" value="F:helicase activity"/>
    <property type="evidence" value="ECO:0007669"/>
    <property type="project" value="UniProtKB-KW"/>
</dbReference>
<dbReference type="InterPro" id="IPR047187">
    <property type="entry name" value="SF1_C_Upf1"/>
</dbReference>
<feature type="domain" description="DNA2/NAM7 helicase helicase" evidence="5">
    <location>
        <begin position="405"/>
        <end position="721"/>
    </location>
</feature>
<evidence type="ECO:0000256" key="3">
    <source>
        <dbReference type="ARBA" id="ARBA00022806"/>
    </source>
</evidence>
<accession>A0AAW1PKI6</accession>
<dbReference type="GO" id="GO:0031048">
    <property type="term" value="P:regulatory ncRNA-mediated heterochromatin formation"/>
    <property type="evidence" value="ECO:0007669"/>
    <property type="project" value="TreeGrafter"/>
</dbReference>
<dbReference type="PANTHER" id="PTHR10887">
    <property type="entry name" value="DNA2/NAM7 HELICASE FAMILY"/>
    <property type="match status" value="1"/>
</dbReference>
<dbReference type="GO" id="GO:0005694">
    <property type="term" value="C:chromosome"/>
    <property type="evidence" value="ECO:0007669"/>
    <property type="project" value="UniProtKB-ARBA"/>
</dbReference>
<dbReference type="Gene3D" id="3.40.50.300">
    <property type="entry name" value="P-loop containing nucleotide triphosphate hydrolases"/>
    <property type="match status" value="2"/>
</dbReference>
<evidence type="ECO:0000259" key="6">
    <source>
        <dbReference type="Pfam" id="PF13087"/>
    </source>
</evidence>
<keyword evidence="4" id="KW-0067">ATP-binding</keyword>
<name>A0AAW1PKI6_9CHLO</name>
<dbReference type="InterPro" id="IPR045055">
    <property type="entry name" value="DNA2/NAM7-like"/>
</dbReference>
<dbReference type="InterPro" id="IPR041679">
    <property type="entry name" value="DNA2/NAM7-like_C"/>
</dbReference>
<evidence type="ECO:0000256" key="2">
    <source>
        <dbReference type="ARBA" id="ARBA00022801"/>
    </source>
</evidence>
<dbReference type="FunFam" id="3.40.50.300:FF:000326">
    <property type="entry name" value="P-loop containing nucleoside triphosphate hydrolase"/>
    <property type="match status" value="1"/>
</dbReference>
<dbReference type="InterPro" id="IPR027417">
    <property type="entry name" value="P-loop_NTPase"/>
</dbReference>
<dbReference type="GO" id="GO:0005524">
    <property type="term" value="F:ATP binding"/>
    <property type="evidence" value="ECO:0007669"/>
    <property type="project" value="UniProtKB-KW"/>
</dbReference>